<organism evidence="1 2">
    <name type="scientific">Paxillus rubicundulus Ve08.2h10</name>
    <dbReference type="NCBI Taxonomy" id="930991"/>
    <lineage>
        <taxon>Eukaryota</taxon>
        <taxon>Fungi</taxon>
        <taxon>Dikarya</taxon>
        <taxon>Basidiomycota</taxon>
        <taxon>Agaricomycotina</taxon>
        <taxon>Agaricomycetes</taxon>
        <taxon>Agaricomycetidae</taxon>
        <taxon>Boletales</taxon>
        <taxon>Paxilineae</taxon>
        <taxon>Paxillaceae</taxon>
        <taxon>Paxillus</taxon>
    </lineage>
</organism>
<sequence length="78" mass="8962">MSSQCSFQSQLPALLSHFLFGQLHPDNECNAKEIPLNMLPHFDGRIWVFNSSLSRFFSPSDLSGFKGMHWEHIQVSPR</sequence>
<evidence type="ECO:0000313" key="2">
    <source>
        <dbReference type="Proteomes" id="UP000054538"/>
    </source>
</evidence>
<dbReference type="Proteomes" id="UP000054538">
    <property type="component" value="Unassembled WGS sequence"/>
</dbReference>
<gene>
    <name evidence="1" type="ORF">PAXRUDRAFT_165999</name>
</gene>
<reference evidence="2" key="2">
    <citation type="submission" date="2015-01" db="EMBL/GenBank/DDBJ databases">
        <title>Evolutionary Origins and Diversification of the Mycorrhizal Mutualists.</title>
        <authorList>
            <consortium name="DOE Joint Genome Institute"/>
            <consortium name="Mycorrhizal Genomics Consortium"/>
            <person name="Kohler A."/>
            <person name="Kuo A."/>
            <person name="Nagy L.G."/>
            <person name="Floudas D."/>
            <person name="Copeland A."/>
            <person name="Barry K.W."/>
            <person name="Cichocki N."/>
            <person name="Veneault-Fourrey C."/>
            <person name="LaButti K."/>
            <person name="Lindquist E.A."/>
            <person name="Lipzen A."/>
            <person name="Lundell T."/>
            <person name="Morin E."/>
            <person name="Murat C."/>
            <person name="Riley R."/>
            <person name="Ohm R."/>
            <person name="Sun H."/>
            <person name="Tunlid A."/>
            <person name="Henrissat B."/>
            <person name="Grigoriev I.V."/>
            <person name="Hibbett D.S."/>
            <person name="Martin F."/>
        </authorList>
    </citation>
    <scope>NUCLEOTIDE SEQUENCE [LARGE SCALE GENOMIC DNA]</scope>
    <source>
        <strain evidence="2">Ve08.2h10</strain>
    </source>
</reference>
<dbReference type="EMBL" id="KN826871">
    <property type="protein sequence ID" value="KIK77698.1"/>
    <property type="molecule type" value="Genomic_DNA"/>
</dbReference>
<protein>
    <submittedName>
        <fullName evidence="1">Uncharacterized protein</fullName>
    </submittedName>
</protein>
<accession>A0A0D0CQQ5</accession>
<reference evidence="1 2" key="1">
    <citation type="submission" date="2014-04" db="EMBL/GenBank/DDBJ databases">
        <authorList>
            <consortium name="DOE Joint Genome Institute"/>
            <person name="Kuo A."/>
            <person name="Kohler A."/>
            <person name="Jargeat P."/>
            <person name="Nagy L.G."/>
            <person name="Floudas D."/>
            <person name="Copeland A."/>
            <person name="Barry K.W."/>
            <person name="Cichocki N."/>
            <person name="Veneault-Fourrey C."/>
            <person name="LaButti K."/>
            <person name="Lindquist E.A."/>
            <person name="Lipzen A."/>
            <person name="Lundell T."/>
            <person name="Morin E."/>
            <person name="Murat C."/>
            <person name="Sun H."/>
            <person name="Tunlid A."/>
            <person name="Henrissat B."/>
            <person name="Grigoriev I.V."/>
            <person name="Hibbett D.S."/>
            <person name="Martin F."/>
            <person name="Nordberg H.P."/>
            <person name="Cantor M.N."/>
            <person name="Hua S.X."/>
        </authorList>
    </citation>
    <scope>NUCLEOTIDE SEQUENCE [LARGE SCALE GENOMIC DNA]</scope>
    <source>
        <strain evidence="1 2">Ve08.2h10</strain>
    </source>
</reference>
<dbReference type="AlphaFoldDB" id="A0A0D0CQQ5"/>
<dbReference type="HOGENOM" id="CLU_006344_15_2_1"/>
<evidence type="ECO:0000313" key="1">
    <source>
        <dbReference type="EMBL" id="KIK77698.1"/>
    </source>
</evidence>
<dbReference type="InParanoid" id="A0A0D0CQQ5"/>
<proteinExistence type="predicted"/>
<keyword evidence="2" id="KW-1185">Reference proteome</keyword>
<name>A0A0D0CQQ5_9AGAM</name>